<organism evidence="2 3">
    <name type="scientific">Lates japonicus</name>
    <name type="common">Japanese lates</name>
    <dbReference type="NCBI Taxonomy" id="270547"/>
    <lineage>
        <taxon>Eukaryota</taxon>
        <taxon>Metazoa</taxon>
        <taxon>Chordata</taxon>
        <taxon>Craniata</taxon>
        <taxon>Vertebrata</taxon>
        <taxon>Euteleostomi</taxon>
        <taxon>Actinopterygii</taxon>
        <taxon>Neopterygii</taxon>
        <taxon>Teleostei</taxon>
        <taxon>Neoteleostei</taxon>
        <taxon>Acanthomorphata</taxon>
        <taxon>Carangaria</taxon>
        <taxon>Carangaria incertae sedis</taxon>
        <taxon>Centropomidae</taxon>
        <taxon>Lates</taxon>
    </lineage>
</organism>
<keyword evidence="1" id="KW-0812">Transmembrane</keyword>
<sequence length="159" mass="18308">MRKESRLIRLIWRIVVVVALFFLGFIIGWFAKPTHPNTANNIVSSKYLREFLDEMQPDQIREHLRKFTRLPHLAELDMNYGGWEDFFQLERVSVILTLMAESAGGESRGNVLSLKAGRRPLTPRIPLGHLMAGICPVEELREMYSNLGGQETHCTQDTR</sequence>
<gene>
    <name evidence="2" type="ORF">AKAME5_000946100</name>
</gene>
<feature type="transmembrane region" description="Helical" evidence="1">
    <location>
        <begin position="12"/>
        <end position="31"/>
    </location>
</feature>
<keyword evidence="3" id="KW-1185">Reference proteome</keyword>
<evidence type="ECO:0000256" key="1">
    <source>
        <dbReference type="SAM" id="Phobius"/>
    </source>
</evidence>
<protein>
    <submittedName>
        <fullName evidence="2">N-acetylated-alpha-linked acidic dipeptidase isoform X1</fullName>
    </submittedName>
</protein>
<dbReference type="EMBL" id="BRZM01000029">
    <property type="protein sequence ID" value="GLD57205.1"/>
    <property type="molecule type" value="Genomic_DNA"/>
</dbReference>
<reference evidence="2" key="1">
    <citation type="submission" date="2022-08" db="EMBL/GenBank/DDBJ databases">
        <title>Genome sequencing of akame (Lates japonicus).</title>
        <authorList>
            <person name="Hashiguchi Y."/>
            <person name="Takahashi H."/>
        </authorList>
    </citation>
    <scope>NUCLEOTIDE SEQUENCE</scope>
    <source>
        <strain evidence="2">Kochi</strain>
    </source>
</reference>
<comment type="caution">
    <text evidence="2">The sequence shown here is derived from an EMBL/GenBank/DDBJ whole genome shotgun (WGS) entry which is preliminary data.</text>
</comment>
<keyword evidence="1" id="KW-0472">Membrane</keyword>
<dbReference type="AlphaFoldDB" id="A0AAD3MN26"/>
<name>A0AAD3MN26_LATJO</name>
<evidence type="ECO:0000313" key="2">
    <source>
        <dbReference type="EMBL" id="GLD57205.1"/>
    </source>
</evidence>
<dbReference type="Proteomes" id="UP001279410">
    <property type="component" value="Unassembled WGS sequence"/>
</dbReference>
<proteinExistence type="predicted"/>
<accession>A0AAD3MN26</accession>
<keyword evidence="1" id="KW-1133">Transmembrane helix</keyword>
<evidence type="ECO:0000313" key="3">
    <source>
        <dbReference type="Proteomes" id="UP001279410"/>
    </source>
</evidence>